<dbReference type="PANTHER" id="PTHR13693">
    <property type="entry name" value="CLASS II AMINOTRANSFERASE/8-AMINO-7-OXONONANOATE SYNTHASE"/>
    <property type="match status" value="1"/>
</dbReference>
<organism evidence="7 8">
    <name type="scientific">Buddleja alternifolia</name>
    <dbReference type="NCBI Taxonomy" id="168488"/>
    <lineage>
        <taxon>Eukaryota</taxon>
        <taxon>Viridiplantae</taxon>
        <taxon>Streptophyta</taxon>
        <taxon>Embryophyta</taxon>
        <taxon>Tracheophyta</taxon>
        <taxon>Spermatophyta</taxon>
        <taxon>Magnoliopsida</taxon>
        <taxon>eudicotyledons</taxon>
        <taxon>Gunneridae</taxon>
        <taxon>Pentapetalae</taxon>
        <taxon>asterids</taxon>
        <taxon>lamiids</taxon>
        <taxon>Lamiales</taxon>
        <taxon>Scrophulariaceae</taxon>
        <taxon>Buddlejeae</taxon>
        <taxon>Buddleja</taxon>
    </lineage>
</organism>
<comment type="caution">
    <text evidence="7">The sequence shown here is derived from an EMBL/GenBank/DDBJ whole genome shotgun (WGS) entry which is preliminary data.</text>
</comment>
<reference evidence="7" key="1">
    <citation type="submission" date="2019-10" db="EMBL/GenBank/DDBJ databases">
        <authorList>
            <person name="Zhang R."/>
            <person name="Pan Y."/>
            <person name="Wang J."/>
            <person name="Ma R."/>
            <person name="Yu S."/>
        </authorList>
    </citation>
    <scope>NUCLEOTIDE SEQUENCE</scope>
    <source>
        <strain evidence="7">LA-IB0</strain>
        <tissue evidence="7">Leaf</tissue>
    </source>
</reference>
<dbReference type="PANTHER" id="PTHR13693:SF77">
    <property type="entry name" value="8-AMINO-7-OXONONANOATE SYNTHASE"/>
    <property type="match status" value="1"/>
</dbReference>
<dbReference type="Pfam" id="PF00155">
    <property type="entry name" value="Aminotran_1_2"/>
    <property type="match status" value="1"/>
</dbReference>
<accession>A0AAV6XNC3</accession>
<evidence type="ECO:0000256" key="1">
    <source>
        <dbReference type="ARBA" id="ARBA00001933"/>
    </source>
</evidence>
<evidence type="ECO:0000313" key="8">
    <source>
        <dbReference type="Proteomes" id="UP000826271"/>
    </source>
</evidence>
<dbReference type="SUPFAM" id="SSF53383">
    <property type="entry name" value="PLP-dependent transferases"/>
    <property type="match status" value="1"/>
</dbReference>
<dbReference type="Proteomes" id="UP000826271">
    <property type="component" value="Unassembled WGS sequence"/>
</dbReference>
<proteinExistence type="inferred from homology"/>
<protein>
    <recommendedName>
        <fullName evidence="6">Aminotransferase class I/classII large domain-containing protein</fullName>
    </recommendedName>
</protein>
<evidence type="ECO:0000256" key="4">
    <source>
        <dbReference type="ARBA" id="ARBA00022898"/>
    </source>
</evidence>
<name>A0AAV6XNC3_9LAMI</name>
<comment type="similarity">
    <text evidence="2">Belongs to the class-II pyridoxal-phosphate-dependent aminotransferase family. BioF subfamily.</text>
</comment>
<dbReference type="InterPro" id="IPR004839">
    <property type="entry name" value="Aminotransferase_I/II_large"/>
</dbReference>
<evidence type="ECO:0000259" key="6">
    <source>
        <dbReference type="Pfam" id="PF00155"/>
    </source>
</evidence>
<feature type="region of interest" description="Disordered" evidence="5">
    <location>
        <begin position="35"/>
        <end position="54"/>
    </location>
</feature>
<dbReference type="EMBL" id="WHWC01000006">
    <property type="protein sequence ID" value="KAG8381542.1"/>
    <property type="molecule type" value="Genomic_DNA"/>
</dbReference>
<dbReference type="InterPro" id="IPR050087">
    <property type="entry name" value="AON_synthase_class-II"/>
</dbReference>
<comment type="cofactor">
    <cofactor evidence="1">
        <name>pyridoxal 5'-phosphate</name>
        <dbReference type="ChEBI" id="CHEBI:597326"/>
    </cofactor>
</comment>
<evidence type="ECO:0000256" key="5">
    <source>
        <dbReference type="SAM" id="MobiDB-lite"/>
    </source>
</evidence>
<evidence type="ECO:0000256" key="2">
    <source>
        <dbReference type="ARBA" id="ARBA00010008"/>
    </source>
</evidence>
<dbReference type="Gene3D" id="3.40.640.10">
    <property type="entry name" value="Type I PLP-dependent aspartate aminotransferase-like (Major domain)"/>
    <property type="match status" value="1"/>
</dbReference>
<keyword evidence="8" id="KW-1185">Reference proteome</keyword>
<evidence type="ECO:0000256" key="3">
    <source>
        <dbReference type="ARBA" id="ARBA00022679"/>
    </source>
</evidence>
<evidence type="ECO:0000313" key="7">
    <source>
        <dbReference type="EMBL" id="KAG8381542.1"/>
    </source>
</evidence>
<dbReference type="GO" id="GO:0030170">
    <property type="term" value="F:pyridoxal phosphate binding"/>
    <property type="evidence" value="ECO:0007669"/>
    <property type="project" value="InterPro"/>
</dbReference>
<dbReference type="InterPro" id="IPR015424">
    <property type="entry name" value="PyrdxlP-dep_Trfase"/>
</dbReference>
<sequence length="398" mass="43519">MEVNCCLWDDWVEIALSKLESLKVLRSLRPFHLPNTHHKSSSGENNSSNRNREFQIFDGPGKWDRDSVEVSISESTFQKWLHDVPSSGDDNDAILENGVADGEAEQSDGKLRKLIVFSGNDYLGLSSHPAAAREHGMGPRGSALICFSANMAFMTAVGNVGLLIAGGKPLKDDRVAIFSDALNHASIIDGIRLAEKQGNVMAFVYKHSDMCHLDSLLSNCPMKKRVVVTDSLFSMDGDFATMTELVRFRKKHGSLFVIDDAHATFVCGKNGGGAAEKFNCETDVDICIGTLSKAAGCHAAIVAAKEEVWHRSALLKRVQDFRSLTGIPVESHIMHLLELGFHITAIRPPTVPPNSCRLRVTLSAAHTKDDVRKLTNALSQCVNFQEIGLISTNCCSKL</sequence>
<dbReference type="GO" id="GO:0016740">
    <property type="term" value="F:transferase activity"/>
    <property type="evidence" value="ECO:0007669"/>
    <property type="project" value="UniProtKB-KW"/>
</dbReference>
<dbReference type="GO" id="GO:0009102">
    <property type="term" value="P:biotin biosynthetic process"/>
    <property type="evidence" value="ECO:0007669"/>
    <property type="project" value="TreeGrafter"/>
</dbReference>
<keyword evidence="3" id="KW-0808">Transferase</keyword>
<keyword evidence="4" id="KW-0663">Pyridoxal phosphate</keyword>
<dbReference type="InterPro" id="IPR015422">
    <property type="entry name" value="PyrdxlP-dep_Trfase_small"/>
</dbReference>
<dbReference type="AlphaFoldDB" id="A0AAV6XNC3"/>
<dbReference type="Gene3D" id="3.90.1150.10">
    <property type="entry name" value="Aspartate Aminotransferase, domain 1"/>
    <property type="match status" value="2"/>
</dbReference>
<feature type="domain" description="Aminotransferase class I/classII large" evidence="6">
    <location>
        <begin position="176"/>
        <end position="312"/>
    </location>
</feature>
<gene>
    <name evidence="7" type="ORF">BUALT_Bualt06G0132500</name>
</gene>
<dbReference type="InterPro" id="IPR015421">
    <property type="entry name" value="PyrdxlP-dep_Trfase_major"/>
</dbReference>